<name>A0ABP5ATN9_9ACTN</name>
<dbReference type="PANTHER" id="PTHR44936:SF9">
    <property type="entry name" value="SENSOR PROTEIN CREC"/>
    <property type="match status" value="1"/>
</dbReference>
<accession>A0ABP5ATN9</accession>
<dbReference type="EC" id="2.7.13.3" evidence="3"/>
<dbReference type="InterPro" id="IPR050980">
    <property type="entry name" value="2C_sensor_his_kinase"/>
</dbReference>
<organism evidence="14 15">
    <name type="scientific">Streptomyces sodiiphilus</name>
    <dbReference type="NCBI Taxonomy" id="226217"/>
    <lineage>
        <taxon>Bacteria</taxon>
        <taxon>Bacillati</taxon>
        <taxon>Actinomycetota</taxon>
        <taxon>Actinomycetes</taxon>
        <taxon>Kitasatosporales</taxon>
        <taxon>Streptomycetaceae</taxon>
        <taxon>Streptomyces</taxon>
    </lineage>
</organism>
<dbReference type="InterPro" id="IPR036890">
    <property type="entry name" value="HATPase_C_sf"/>
</dbReference>
<keyword evidence="9" id="KW-0843">Virulence</keyword>
<dbReference type="InterPro" id="IPR004358">
    <property type="entry name" value="Sig_transdc_His_kin-like_C"/>
</dbReference>
<evidence type="ECO:0000256" key="8">
    <source>
        <dbReference type="ARBA" id="ARBA00023012"/>
    </source>
</evidence>
<dbReference type="PANTHER" id="PTHR44936">
    <property type="entry name" value="SENSOR PROTEIN CREC"/>
    <property type="match status" value="1"/>
</dbReference>
<dbReference type="CDD" id="cd00075">
    <property type="entry name" value="HATPase"/>
    <property type="match status" value="1"/>
</dbReference>
<evidence type="ECO:0000313" key="15">
    <source>
        <dbReference type="Proteomes" id="UP001501303"/>
    </source>
</evidence>
<keyword evidence="4" id="KW-1003">Cell membrane</keyword>
<feature type="coiled-coil region" evidence="10">
    <location>
        <begin position="133"/>
        <end position="160"/>
    </location>
</feature>
<dbReference type="SUPFAM" id="SSF47384">
    <property type="entry name" value="Homodimeric domain of signal transducing histidine kinase"/>
    <property type="match status" value="1"/>
</dbReference>
<keyword evidence="6" id="KW-0808">Transferase</keyword>
<dbReference type="SMART" id="SM00388">
    <property type="entry name" value="HisKA"/>
    <property type="match status" value="1"/>
</dbReference>
<reference evidence="15" key="1">
    <citation type="journal article" date="2019" name="Int. J. Syst. Evol. Microbiol.">
        <title>The Global Catalogue of Microorganisms (GCM) 10K type strain sequencing project: providing services to taxonomists for standard genome sequencing and annotation.</title>
        <authorList>
            <consortium name="The Broad Institute Genomics Platform"/>
            <consortium name="The Broad Institute Genome Sequencing Center for Infectious Disease"/>
            <person name="Wu L."/>
            <person name="Ma J."/>
        </authorList>
    </citation>
    <scope>NUCLEOTIDE SEQUENCE [LARGE SCALE GENOMIC DNA]</scope>
    <source>
        <strain evidence="15">JCM 13581</strain>
    </source>
</reference>
<sequence length="419" mass="42707">MTGPPAGGVAFPDLLPIAGYGAAGAVAAGLAGALVLRAVRRRPVAVSLAVLTTVAVGATLAGTLAVARSMFLSRHDLAVVTAVAAVAAVAASVTALLLGRWVSSGHRALEQAARTLGDGGGFTAPVTAMPAELTSLARQLADTDARLADARQRERSLEASRRTLVAWISHDLRAPLSGLRAMAEALEDGVAPEPARYHRQIRSEVDRLGTMIEDLFELSRIQAGSLSLAPAPVSAYDLLGDAVAGAEPLAAERGVRLADGGADAVPMLVDGKEMSRVLTNLLVNAIRRTPPGGTVRVAAARRDEGTVLSVTDGCGGIPPGDLPRVFETGWRGAHGGSPDGTGLGLAIVRGIVEAHGGLVRVGNVPGGCCFEVVLPVPEDVRAPATAVLPAPARRPAGLRRCRPGDRQPVRGGGTARTAG</sequence>
<dbReference type="EMBL" id="BAAAMJ010000030">
    <property type="protein sequence ID" value="GAA1919693.1"/>
    <property type="molecule type" value="Genomic_DNA"/>
</dbReference>
<dbReference type="Proteomes" id="UP001501303">
    <property type="component" value="Unassembled WGS sequence"/>
</dbReference>
<feature type="transmembrane region" description="Helical" evidence="12">
    <location>
        <begin position="17"/>
        <end position="36"/>
    </location>
</feature>
<dbReference type="InterPro" id="IPR005467">
    <property type="entry name" value="His_kinase_dom"/>
</dbReference>
<dbReference type="Pfam" id="PF02518">
    <property type="entry name" value="HATPase_c"/>
    <property type="match status" value="1"/>
</dbReference>
<keyword evidence="7 14" id="KW-0418">Kinase</keyword>
<keyword evidence="10" id="KW-0175">Coiled coil</keyword>
<dbReference type="PROSITE" id="PS50109">
    <property type="entry name" value="HIS_KIN"/>
    <property type="match status" value="1"/>
</dbReference>
<dbReference type="InterPro" id="IPR003594">
    <property type="entry name" value="HATPase_dom"/>
</dbReference>
<dbReference type="InterPro" id="IPR036097">
    <property type="entry name" value="HisK_dim/P_sf"/>
</dbReference>
<dbReference type="InterPro" id="IPR003661">
    <property type="entry name" value="HisK_dim/P_dom"/>
</dbReference>
<keyword evidence="12" id="KW-0812">Transmembrane</keyword>
<evidence type="ECO:0000313" key="14">
    <source>
        <dbReference type="EMBL" id="GAA1919693.1"/>
    </source>
</evidence>
<proteinExistence type="predicted"/>
<evidence type="ECO:0000256" key="12">
    <source>
        <dbReference type="SAM" id="Phobius"/>
    </source>
</evidence>
<evidence type="ECO:0000256" key="1">
    <source>
        <dbReference type="ARBA" id="ARBA00000085"/>
    </source>
</evidence>
<keyword evidence="12" id="KW-0472">Membrane</keyword>
<evidence type="ECO:0000259" key="13">
    <source>
        <dbReference type="PROSITE" id="PS50109"/>
    </source>
</evidence>
<dbReference type="Pfam" id="PF00512">
    <property type="entry name" value="HisKA"/>
    <property type="match status" value="1"/>
</dbReference>
<evidence type="ECO:0000256" key="4">
    <source>
        <dbReference type="ARBA" id="ARBA00022475"/>
    </source>
</evidence>
<dbReference type="GO" id="GO:0016301">
    <property type="term" value="F:kinase activity"/>
    <property type="evidence" value="ECO:0007669"/>
    <property type="project" value="UniProtKB-KW"/>
</dbReference>
<dbReference type="SUPFAM" id="SSF55874">
    <property type="entry name" value="ATPase domain of HSP90 chaperone/DNA topoisomerase II/histidine kinase"/>
    <property type="match status" value="1"/>
</dbReference>
<keyword evidence="15" id="KW-1185">Reference proteome</keyword>
<evidence type="ECO:0000256" key="10">
    <source>
        <dbReference type="SAM" id="Coils"/>
    </source>
</evidence>
<gene>
    <name evidence="14" type="ORF">GCM10009716_30480</name>
</gene>
<feature type="compositionally biased region" description="Gly residues" evidence="11">
    <location>
        <begin position="410"/>
        <end position="419"/>
    </location>
</feature>
<evidence type="ECO:0000256" key="9">
    <source>
        <dbReference type="ARBA" id="ARBA00023026"/>
    </source>
</evidence>
<dbReference type="Gene3D" id="3.30.565.10">
    <property type="entry name" value="Histidine kinase-like ATPase, C-terminal domain"/>
    <property type="match status" value="1"/>
</dbReference>
<feature type="region of interest" description="Disordered" evidence="11">
    <location>
        <begin position="395"/>
        <end position="419"/>
    </location>
</feature>
<keyword evidence="12" id="KW-1133">Transmembrane helix</keyword>
<dbReference type="Gene3D" id="1.10.287.130">
    <property type="match status" value="1"/>
</dbReference>
<evidence type="ECO:0000256" key="7">
    <source>
        <dbReference type="ARBA" id="ARBA00022777"/>
    </source>
</evidence>
<comment type="caution">
    <text evidence="14">The sequence shown here is derived from an EMBL/GenBank/DDBJ whole genome shotgun (WGS) entry which is preliminary data.</text>
</comment>
<evidence type="ECO:0000256" key="3">
    <source>
        <dbReference type="ARBA" id="ARBA00012438"/>
    </source>
</evidence>
<protein>
    <recommendedName>
        <fullName evidence="3">histidine kinase</fullName>
        <ecNumber evidence="3">2.7.13.3</ecNumber>
    </recommendedName>
</protein>
<feature type="transmembrane region" description="Helical" evidence="12">
    <location>
        <begin position="77"/>
        <end position="98"/>
    </location>
</feature>
<evidence type="ECO:0000256" key="6">
    <source>
        <dbReference type="ARBA" id="ARBA00022679"/>
    </source>
</evidence>
<comment type="subcellular location">
    <subcellularLocation>
        <location evidence="2">Cell membrane</location>
        <topology evidence="2">Multi-pass membrane protein</topology>
    </subcellularLocation>
</comment>
<evidence type="ECO:0000256" key="11">
    <source>
        <dbReference type="SAM" id="MobiDB-lite"/>
    </source>
</evidence>
<dbReference type="PRINTS" id="PR00344">
    <property type="entry name" value="BCTRLSENSOR"/>
</dbReference>
<dbReference type="CDD" id="cd00082">
    <property type="entry name" value="HisKA"/>
    <property type="match status" value="1"/>
</dbReference>
<comment type="catalytic activity">
    <reaction evidence="1">
        <text>ATP + protein L-histidine = ADP + protein N-phospho-L-histidine.</text>
        <dbReference type="EC" id="2.7.13.3"/>
    </reaction>
</comment>
<keyword evidence="8" id="KW-0902">Two-component regulatory system</keyword>
<dbReference type="RefSeq" id="WP_344262548.1">
    <property type="nucleotide sequence ID" value="NZ_BAAAMJ010000030.1"/>
</dbReference>
<dbReference type="SMART" id="SM00387">
    <property type="entry name" value="HATPase_c"/>
    <property type="match status" value="1"/>
</dbReference>
<feature type="transmembrane region" description="Helical" evidence="12">
    <location>
        <begin position="48"/>
        <end position="71"/>
    </location>
</feature>
<keyword evidence="5" id="KW-0597">Phosphoprotein</keyword>
<evidence type="ECO:0000256" key="5">
    <source>
        <dbReference type="ARBA" id="ARBA00022553"/>
    </source>
</evidence>
<evidence type="ECO:0000256" key="2">
    <source>
        <dbReference type="ARBA" id="ARBA00004651"/>
    </source>
</evidence>
<feature type="domain" description="Histidine kinase" evidence="13">
    <location>
        <begin position="167"/>
        <end position="378"/>
    </location>
</feature>